<dbReference type="EMBL" id="OIVN01002235">
    <property type="protein sequence ID" value="SPD01876.1"/>
    <property type="molecule type" value="Genomic_DNA"/>
</dbReference>
<organism evidence="1">
    <name type="scientific">Fagus sylvatica</name>
    <name type="common">Beechnut</name>
    <dbReference type="NCBI Taxonomy" id="28930"/>
    <lineage>
        <taxon>Eukaryota</taxon>
        <taxon>Viridiplantae</taxon>
        <taxon>Streptophyta</taxon>
        <taxon>Embryophyta</taxon>
        <taxon>Tracheophyta</taxon>
        <taxon>Spermatophyta</taxon>
        <taxon>Magnoliopsida</taxon>
        <taxon>eudicotyledons</taxon>
        <taxon>Gunneridae</taxon>
        <taxon>Pentapetalae</taxon>
        <taxon>rosids</taxon>
        <taxon>fabids</taxon>
        <taxon>Fagales</taxon>
        <taxon>Fagaceae</taxon>
        <taxon>Fagus</taxon>
    </lineage>
</organism>
<reference evidence="1" key="1">
    <citation type="submission" date="2018-02" db="EMBL/GenBank/DDBJ databases">
        <authorList>
            <person name="Cohen D.B."/>
            <person name="Kent A.D."/>
        </authorList>
    </citation>
    <scope>NUCLEOTIDE SEQUENCE</scope>
</reference>
<evidence type="ECO:0000313" key="1">
    <source>
        <dbReference type="EMBL" id="SPD01876.1"/>
    </source>
</evidence>
<accession>A0A2N9GH92</accession>
<name>A0A2N9GH92_FAGSY</name>
<gene>
    <name evidence="1" type="ORF">FSB_LOCUS29758</name>
</gene>
<sequence length="400" mass="44157">MAPPPNPPLFSGAYRFLTRFSGQLLEAFWCSKWVMQHIIRKVAESTFQRYNFYTNRSSDGKVMVPGSRGVGAVFSHFSDEDSGQTGEATGEPRVASCSWSCSLSNAPGLMDQIAASQKESAREGSCPRGKTRQIFSAFRLDWGKSWRYESCTPCLYMSSFLRTQACGSNPFETERIFARARHSPGGGYEIFSIVLFLPSIFAHMVVVAPNVGFQRSWCHRKACITFFLKVLGSHRGELGFARCDPANRGRWNVSHAGGSSFDPDSGLTGGALDNPRVAHCGQPNPAFGPINASVKSQSNLIKLGQPWSNLANLTKLQEMCSGPHFEVLLMRWASVGSNRLASGCFILRADTRENPGILDLEIGGMVARDEDSEDFWSAWRRVHCPMVIGKHGFFQSLVSL</sequence>
<proteinExistence type="predicted"/>
<protein>
    <submittedName>
        <fullName evidence="1">Uncharacterized protein</fullName>
    </submittedName>
</protein>
<dbReference type="AlphaFoldDB" id="A0A2N9GH92"/>